<dbReference type="Proteomes" id="UP000184092">
    <property type="component" value="Unassembled WGS sequence"/>
</dbReference>
<dbReference type="PANTHER" id="PTHR43685">
    <property type="entry name" value="GLYCOSYLTRANSFERASE"/>
    <property type="match status" value="1"/>
</dbReference>
<evidence type="ECO:0000313" key="2">
    <source>
        <dbReference type="EMBL" id="SHM95797.1"/>
    </source>
</evidence>
<dbReference type="InterPro" id="IPR029044">
    <property type="entry name" value="Nucleotide-diphossugar_trans"/>
</dbReference>
<dbReference type="SUPFAM" id="SSF53448">
    <property type="entry name" value="Nucleotide-diphospho-sugar transferases"/>
    <property type="match status" value="1"/>
</dbReference>
<accession>A0A1M7MYP3</accession>
<dbReference type="OrthoDB" id="1326385at2"/>
<dbReference type="EMBL" id="FRCL01000009">
    <property type="protein sequence ID" value="SHM95797.1"/>
    <property type="molecule type" value="Genomic_DNA"/>
</dbReference>
<dbReference type="CDD" id="cd00761">
    <property type="entry name" value="Glyco_tranf_GTA_type"/>
    <property type="match status" value="1"/>
</dbReference>
<dbReference type="RefSeq" id="WP_073209708.1">
    <property type="nucleotide sequence ID" value="NZ_FRCL01000009.1"/>
</dbReference>
<dbReference type="STRING" id="178356.SAMN05216269_10999"/>
<keyword evidence="3" id="KW-1185">Reference proteome</keyword>
<organism evidence="2 3">
    <name type="scientific">Flavobacterium xinjiangense</name>
    <dbReference type="NCBI Taxonomy" id="178356"/>
    <lineage>
        <taxon>Bacteria</taxon>
        <taxon>Pseudomonadati</taxon>
        <taxon>Bacteroidota</taxon>
        <taxon>Flavobacteriia</taxon>
        <taxon>Flavobacteriales</taxon>
        <taxon>Flavobacteriaceae</taxon>
        <taxon>Flavobacterium</taxon>
    </lineage>
</organism>
<sequence length="512" mass="59796">MIIVYHINAKITDVLTADNQKIDFDYKKTIASGLHEIAKQFPNEKLVWCHLAVKEQLNLESIKTLFHHDKMMLSFSSSQHNFFDSTIGYVEESLFINVNKKVSYPTWQMSSVAGVIHAAVLNALKDKIVCDSDFEYYLNSIAKLAMPLGLLCYSSPRLLKNGEFENTTKASLYQLFRFVKQHYKTRWVFLLLLNIGLYERKFPIWPFLLSLFYDYRLNTNINLDTIKVQSSLNIIGETTVDVIIPTIGRKGYLFDVLKDFSKQTFLPNKIIIVEQNPQEGSKTELDYIHDENWPFAIEHFFLHQAGVCNARNLALNNTDSEWVFLADDDNRFEPDLIQEVFQNIKQFGSEVVTTSYPQLNEYKKYRKVIQWPTFGAGNSFVRRNLLDKVRFNSALEFGYGEDADFGMQLRNKGYDVLYLPKPEIIHLKAPIGGFRTKPVLLWQNDPIQPKPSPTVMLYIISHNTQEQLKGYKTTLFFKFYKHQNIKNPYSYFKMFQKQWNQSLFWANQLKKA</sequence>
<dbReference type="AlphaFoldDB" id="A0A1M7MYP3"/>
<dbReference type="InterPro" id="IPR050834">
    <property type="entry name" value="Glycosyltransf_2"/>
</dbReference>
<protein>
    <submittedName>
        <fullName evidence="2">Glycosyltransferase, GT2 family</fullName>
    </submittedName>
</protein>
<name>A0A1M7MYP3_9FLAO</name>
<evidence type="ECO:0000259" key="1">
    <source>
        <dbReference type="Pfam" id="PF00535"/>
    </source>
</evidence>
<feature type="domain" description="Glycosyltransferase 2-like" evidence="1">
    <location>
        <begin position="242"/>
        <end position="368"/>
    </location>
</feature>
<dbReference type="Gene3D" id="3.90.550.10">
    <property type="entry name" value="Spore Coat Polysaccharide Biosynthesis Protein SpsA, Chain A"/>
    <property type="match status" value="1"/>
</dbReference>
<dbReference type="InterPro" id="IPR001173">
    <property type="entry name" value="Glyco_trans_2-like"/>
</dbReference>
<reference evidence="3" key="1">
    <citation type="submission" date="2016-11" db="EMBL/GenBank/DDBJ databases">
        <authorList>
            <person name="Varghese N."/>
            <person name="Submissions S."/>
        </authorList>
    </citation>
    <scope>NUCLEOTIDE SEQUENCE [LARGE SCALE GENOMIC DNA]</scope>
    <source>
        <strain evidence="3">CGMCC 1.2749</strain>
    </source>
</reference>
<dbReference type="PANTHER" id="PTHR43685:SF2">
    <property type="entry name" value="GLYCOSYLTRANSFERASE 2-LIKE DOMAIN-CONTAINING PROTEIN"/>
    <property type="match status" value="1"/>
</dbReference>
<dbReference type="Pfam" id="PF00535">
    <property type="entry name" value="Glycos_transf_2"/>
    <property type="match status" value="1"/>
</dbReference>
<gene>
    <name evidence="2" type="ORF">SAMN05216269_10999</name>
</gene>
<proteinExistence type="predicted"/>
<keyword evidence="2" id="KW-0808">Transferase</keyword>
<evidence type="ECO:0000313" key="3">
    <source>
        <dbReference type="Proteomes" id="UP000184092"/>
    </source>
</evidence>
<dbReference type="GO" id="GO:0016740">
    <property type="term" value="F:transferase activity"/>
    <property type="evidence" value="ECO:0007669"/>
    <property type="project" value="UniProtKB-KW"/>
</dbReference>